<evidence type="ECO:0000313" key="2">
    <source>
        <dbReference type="Proteomes" id="UP001148018"/>
    </source>
</evidence>
<name>A0A9Q0DME1_9TELE</name>
<dbReference type="EMBL" id="JANIIK010000114">
    <property type="protein sequence ID" value="KAJ3591330.1"/>
    <property type="molecule type" value="Genomic_DNA"/>
</dbReference>
<organism evidence="1 2">
    <name type="scientific">Muraenolepis orangiensis</name>
    <name type="common">Patagonian moray cod</name>
    <dbReference type="NCBI Taxonomy" id="630683"/>
    <lineage>
        <taxon>Eukaryota</taxon>
        <taxon>Metazoa</taxon>
        <taxon>Chordata</taxon>
        <taxon>Craniata</taxon>
        <taxon>Vertebrata</taxon>
        <taxon>Euteleostomi</taxon>
        <taxon>Actinopterygii</taxon>
        <taxon>Neopterygii</taxon>
        <taxon>Teleostei</taxon>
        <taxon>Neoteleostei</taxon>
        <taxon>Acanthomorphata</taxon>
        <taxon>Zeiogadaria</taxon>
        <taxon>Gadariae</taxon>
        <taxon>Gadiformes</taxon>
        <taxon>Muraenolepidoidei</taxon>
        <taxon>Muraenolepididae</taxon>
        <taxon>Muraenolepis</taxon>
    </lineage>
</organism>
<dbReference type="Proteomes" id="UP001148018">
    <property type="component" value="Unassembled WGS sequence"/>
</dbReference>
<reference evidence="1" key="1">
    <citation type="submission" date="2022-07" db="EMBL/GenBank/DDBJ databases">
        <title>Chromosome-level genome of Muraenolepis orangiensis.</title>
        <authorList>
            <person name="Kim J."/>
        </authorList>
    </citation>
    <scope>NUCLEOTIDE SEQUENCE</scope>
    <source>
        <strain evidence="1">KU_S4_2022</strain>
        <tissue evidence="1">Muscle</tissue>
    </source>
</reference>
<comment type="caution">
    <text evidence="1">The sequence shown here is derived from an EMBL/GenBank/DDBJ whole genome shotgun (WGS) entry which is preliminary data.</text>
</comment>
<protein>
    <submittedName>
        <fullName evidence="1">Uncharacterized protein</fullName>
    </submittedName>
</protein>
<dbReference type="AlphaFoldDB" id="A0A9Q0DME1"/>
<proteinExistence type="predicted"/>
<accession>A0A9Q0DME1</accession>
<sequence>MTQSNPRPQSTRHSTNLERLYCLSACGLGVNGAHRALVFSEEAVDRRAQRIHQDLMGNGVVLPGRSQCHEGG</sequence>
<keyword evidence="2" id="KW-1185">Reference proteome</keyword>
<evidence type="ECO:0000313" key="1">
    <source>
        <dbReference type="EMBL" id="KAJ3591330.1"/>
    </source>
</evidence>
<gene>
    <name evidence="1" type="ORF">NHX12_009276</name>
</gene>